<sequence length="59" mass="6863">MKRRIKIRAVYREEFNVGLYVLALIELARQLQEEVSKLPTSRREEVTETVNGAEEVADD</sequence>
<reference evidence="1 2" key="1">
    <citation type="submission" date="2019-08" db="EMBL/GenBank/DDBJ databases">
        <title>Actinomadura sp. nov. CYP1-5 isolated from mountain soil.</title>
        <authorList>
            <person name="Songsumanus A."/>
            <person name="Kuncharoen N."/>
            <person name="Kudo T."/>
            <person name="Yuki M."/>
            <person name="Igarashi Y."/>
            <person name="Tanasupawat S."/>
        </authorList>
    </citation>
    <scope>NUCLEOTIDE SEQUENCE [LARGE SCALE GENOMIC DNA]</scope>
    <source>
        <strain evidence="1 2">GKU157</strain>
    </source>
</reference>
<dbReference type="RefSeq" id="WP_148356150.1">
    <property type="nucleotide sequence ID" value="NZ_JBHSBF010000032.1"/>
</dbReference>
<dbReference type="Proteomes" id="UP000322634">
    <property type="component" value="Unassembled WGS sequence"/>
</dbReference>
<comment type="caution">
    <text evidence="1">The sequence shown here is derived from an EMBL/GenBank/DDBJ whole genome shotgun (WGS) entry which is preliminary data.</text>
</comment>
<organism evidence="1 2">
    <name type="scientific">Actinomadura syzygii</name>
    <dbReference type="NCBI Taxonomy" id="1427538"/>
    <lineage>
        <taxon>Bacteria</taxon>
        <taxon>Bacillati</taxon>
        <taxon>Actinomycetota</taxon>
        <taxon>Actinomycetes</taxon>
        <taxon>Streptosporangiales</taxon>
        <taxon>Thermomonosporaceae</taxon>
        <taxon>Actinomadura</taxon>
    </lineage>
</organism>
<dbReference type="EMBL" id="VSFF01000022">
    <property type="protein sequence ID" value="TYC07464.1"/>
    <property type="molecule type" value="Genomic_DNA"/>
</dbReference>
<evidence type="ECO:0000313" key="2">
    <source>
        <dbReference type="Proteomes" id="UP000322634"/>
    </source>
</evidence>
<evidence type="ECO:0000313" key="1">
    <source>
        <dbReference type="EMBL" id="TYC07464.1"/>
    </source>
</evidence>
<gene>
    <name evidence="1" type="ORF">FXF65_42435</name>
</gene>
<keyword evidence="2" id="KW-1185">Reference proteome</keyword>
<name>A0A5D0TNM6_9ACTN</name>
<proteinExistence type="predicted"/>
<dbReference type="OrthoDB" id="9987758at2"/>
<protein>
    <submittedName>
        <fullName evidence="1">Uncharacterized protein</fullName>
    </submittedName>
</protein>
<dbReference type="AlphaFoldDB" id="A0A5D0TNM6"/>
<accession>A0A5D0TNM6</accession>